<comment type="caution">
    <text evidence="1">The sequence shown here is derived from an EMBL/GenBank/DDBJ whole genome shotgun (WGS) entry which is preliminary data.</text>
</comment>
<dbReference type="AlphaFoldDB" id="X1KST1"/>
<reference evidence="1" key="1">
    <citation type="journal article" date="2014" name="Front. Microbiol.">
        <title>High frequency of phylogenetically diverse reductive dehalogenase-homologous genes in deep subseafloor sedimentary metagenomes.</title>
        <authorList>
            <person name="Kawai M."/>
            <person name="Futagami T."/>
            <person name="Toyoda A."/>
            <person name="Takaki Y."/>
            <person name="Nishi S."/>
            <person name="Hori S."/>
            <person name="Arai W."/>
            <person name="Tsubouchi T."/>
            <person name="Morono Y."/>
            <person name="Uchiyama I."/>
            <person name="Ito T."/>
            <person name="Fujiyama A."/>
            <person name="Inagaki F."/>
            <person name="Takami H."/>
        </authorList>
    </citation>
    <scope>NUCLEOTIDE SEQUENCE</scope>
    <source>
        <strain evidence="1">Expedition CK06-06</strain>
    </source>
</reference>
<dbReference type="EMBL" id="BARU01049427">
    <property type="protein sequence ID" value="GAH93219.1"/>
    <property type="molecule type" value="Genomic_DNA"/>
</dbReference>
<feature type="non-terminal residue" evidence="1">
    <location>
        <position position="1"/>
    </location>
</feature>
<protein>
    <submittedName>
        <fullName evidence="1">Uncharacterized protein</fullName>
    </submittedName>
</protein>
<sequence>TDSLGRESKPYKLGPVTIENSLPEIIWADFSLTDDIYKGIDLSII</sequence>
<proteinExistence type="predicted"/>
<feature type="non-terminal residue" evidence="1">
    <location>
        <position position="45"/>
    </location>
</feature>
<name>X1KST1_9ZZZZ</name>
<gene>
    <name evidence="1" type="ORF">S03H2_72771</name>
</gene>
<organism evidence="1">
    <name type="scientific">marine sediment metagenome</name>
    <dbReference type="NCBI Taxonomy" id="412755"/>
    <lineage>
        <taxon>unclassified sequences</taxon>
        <taxon>metagenomes</taxon>
        <taxon>ecological metagenomes</taxon>
    </lineage>
</organism>
<accession>X1KST1</accession>
<evidence type="ECO:0000313" key="1">
    <source>
        <dbReference type="EMBL" id="GAH93219.1"/>
    </source>
</evidence>